<dbReference type="EMBL" id="JOJR01000001">
    <property type="protein sequence ID" value="RCN53639.1"/>
    <property type="molecule type" value="Genomic_DNA"/>
</dbReference>
<dbReference type="Proteomes" id="UP000252519">
    <property type="component" value="Unassembled WGS sequence"/>
</dbReference>
<evidence type="ECO:0000313" key="2">
    <source>
        <dbReference type="Proteomes" id="UP000252519"/>
    </source>
</evidence>
<protein>
    <submittedName>
        <fullName evidence="1">Uncharacterized protein</fullName>
    </submittedName>
</protein>
<comment type="caution">
    <text evidence="1">The sequence shown here is derived from an EMBL/GenBank/DDBJ whole genome shotgun (WGS) entry which is preliminary data.</text>
</comment>
<reference evidence="1 2" key="1">
    <citation type="submission" date="2014-10" db="EMBL/GenBank/DDBJ databases">
        <title>Draft genome of the hookworm Ancylostoma caninum.</title>
        <authorList>
            <person name="Mitreva M."/>
        </authorList>
    </citation>
    <scope>NUCLEOTIDE SEQUENCE [LARGE SCALE GENOMIC DNA]</scope>
    <source>
        <strain evidence="1 2">Baltimore</strain>
    </source>
</reference>
<proteinExistence type="predicted"/>
<dbReference type="AlphaFoldDB" id="A0A368HDC6"/>
<keyword evidence="2" id="KW-1185">Reference proteome</keyword>
<accession>A0A368HDC6</accession>
<organism evidence="1 2">
    <name type="scientific">Ancylostoma caninum</name>
    <name type="common">Dog hookworm</name>
    <dbReference type="NCBI Taxonomy" id="29170"/>
    <lineage>
        <taxon>Eukaryota</taxon>
        <taxon>Metazoa</taxon>
        <taxon>Ecdysozoa</taxon>
        <taxon>Nematoda</taxon>
        <taxon>Chromadorea</taxon>
        <taxon>Rhabditida</taxon>
        <taxon>Rhabditina</taxon>
        <taxon>Rhabditomorpha</taxon>
        <taxon>Strongyloidea</taxon>
        <taxon>Ancylostomatidae</taxon>
        <taxon>Ancylostomatinae</taxon>
        <taxon>Ancylostoma</taxon>
    </lineage>
</organism>
<evidence type="ECO:0000313" key="1">
    <source>
        <dbReference type="EMBL" id="RCN53639.1"/>
    </source>
</evidence>
<sequence length="97" mass="11183">MSKYPLRRPEENLAETREQTIHCKSLTQDEYPQPLNVIPPSLLNRAVWTSNKPGSQQWRELAAEQYGGTDKSLWHSQCPPFVGRKKQLICCALLFNN</sequence>
<name>A0A368HDC6_ANCCA</name>
<gene>
    <name evidence="1" type="ORF">ANCCAN_00133</name>
</gene>